<evidence type="ECO:0000313" key="3">
    <source>
        <dbReference type="EMBL" id="CAB4299126.1"/>
    </source>
</evidence>
<dbReference type="PANTHER" id="PTHR36766:SF40">
    <property type="entry name" value="DISEASE RESISTANCE PROTEIN RGA3"/>
    <property type="match status" value="1"/>
</dbReference>
<reference evidence="4" key="1">
    <citation type="journal article" date="2020" name="Genome Biol.">
        <title>Gamete binning: chromosome-level and haplotype-resolved genome assembly enabled by high-throughput single-cell sequencing of gamete genomes.</title>
        <authorList>
            <person name="Campoy J.A."/>
            <person name="Sun H."/>
            <person name="Goel M."/>
            <person name="Jiao W.-B."/>
            <person name="Folz-Donahue K."/>
            <person name="Wang N."/>
            <person name="Rubio M."/>
            <person name="Liu C."/>
            <person name="Kukat C."/>
            <person name="Ruiz D."/>
            <person name="Huettel B."/>
            <person name="Schneeberger K."/>
        </authorList>
    </citation>
    <scope>NUCLEOTIDE SEQUENCE [LARGE SCALE GENOMIC DNA]</scope>
    <source>
        <strain evidence="4">cv. Rojo Pasion</strain>
    </source>
</reference>
<accession>A0A6J5WBN4</accession>
<proteinExistence type="predicted"/>
<sequence length="386" mass="42903">MSTVAVFPCVEELSLSSLMQLKNAPSHFPSLQKLNIHVLHNVMPIENICSQLTTHTSLYMQGIKELTSLPVGMVEKNENLWSLIIGHFENLTHLPDGLLHKLPLLDELFISSFPNLELILITKGVPCLLELNIKDFLPPSLLMLEVEFCGALTSLAGGLECLTTLQQFTSLCKLFIYDYELESINSSLEELSLLGCTSLYLMHLPIDGLQTLVSLEELRICYCPNLEAVPSLNNLTSLLSDPFGTSNNWSVLRELDCFLDFEAPPRVQKIRLWGWLKLKSLPQQIQHFTSLISLSIISLTKWRLCPSVFGLPCPPPATPSNGMGTKRTSTSSSTNPTPQPLPTAVWIAGKSKKLAGFYPKSPSHVRAISATKFFDLGMLFHPLNVF</sequence>
<keyword evidence="1" id="KW-0611">Plant defense</keyword>
<protein>
    <submittedName>
        <fullName evidence="3">Uncharacterized protein</fullName>
    </submittedName>
</protein>
<gene>
    <name evidence="3" type="ORF">ORAREDHAP_LOCUS12658</name>
</gene>
<organism evidence="3 4">
    <name type="scientific">Prunus armeniaca</name>
    <name type="common">Apricot</name>
    <name type="synonym">Armeniaca vulgaris</name>
    <dbReference type="NCBI Taxonomy" id="36596"/>
    <lineage>
        <taxon>Eukaryota</taxon>
        <taxon>Viridiplantae</taxon>
        <taxon>Streptophyta</taxon>
        <taxon>Embryophyta</taxon>
        <taxon>Tracheophyta</taxon>
        <taxon>Spermatophyta</taxon>
        <taxon>Magnoliopsida</taxon>
        <taxon>eudicotyledons</taxon>
        <taxon>Gunneridae</taxon>
        <taxon>Pentapetalae</taxon>
        <taxon>rosids</taxon>
        <taxon>fabids</taxon>
        <taxon>Rosales</taxon>
        <taxon>Rosaceae</taxon>
        <taxon>Amygdaloideae</taxon>
        <taxon>Amygdaleae</taxon>
        <taxon>Prunus</taxon>
    </lineage>
</organism>
<evidence type="ECO:0000256" key="1">
    <source>
        <dbReference type="ARBA" id="ARBA00022821"/>
    </source>
</evidence>
<name>A0A6J5WBN4_PRUAR</name>
<dbReference type="GO" id="GO:0006952">
    <property type="term" value="P:defense response"/>
    <property type="evidence" value="ECO:0007669"/>
    <property type="project" value="UniProtKB-KW"/>
</dbReference>
<dbReference type="AlphaFoldDB" id="A0A6J5WBN4"/>
<keyword evidence="4" id="KW-1185">Reference proteome</keyword>
<feature type="region of interest" description="Disordered" evidence="2">
    <location>
        <begin position="319"/>
        <end position="340"/>
    </location>
</feature>
<evidence type="ECO:0000256" key="2">
    <source>
        <dbReference type="SAM" id="MobiDB-lite"/>
    </source>
</evidence>
<dbReference type="EMBL" id="CAEKKB010000002">
    <property type="protein sequence ID" value="CAB4299126.1"/>
    <property type="molecule type" value="Genomic_DNA"/>
</dbReference>
<dbReference type="InterPro" id="IPR032675">
    <property type="entry name" value="LRR_dom_sf"/>
</dbReference>
<evidence type="ECO:0000313" key="4">
    <source>
        <dbReference type="Proteomes" id="UP000507245"/>
    </source>
</evidence>
<dbReference type="PANTHER" id="PTHR36766">
    <property type="entry name" value="PLANT BROAD-SPECTRUM MILDEW RESISTANCE PROTEIN RPW8"/>
    <property type="match status" value="1"/>
</dbReference>
<dbReference type="Gene3D" id="3.80.10.10">
    <property type="entry name" value="Ribonuclease Inhibitor"/>
    <property type="match status" value="2"/>
</dbReference>
<dbReference type="SUPFAM" id="SSF52058">
    <property type="entry name" value="L domain-like"/>
    <property type="match status" value="1"/>
</dbReference>
<dbReference type="Proteomes" id="UP000507245">
    <property type="component" value="Unassembled WGS sequence"/>
</dbReference>